<evidence type="ECO:0000313" key="4">
    <source>
        <dbReference type="Proteomes" id="UP000318741"/>
    </source>
</evidence>
<keyword evidence="2" id="KW-0812">Transmembrane</keyword>
<gene>
    <name evidence="3" type="ORF">CA12_34560</name>
</gene>
<dbReference type="AlphaFoldDB" id="A0A517PD86"/>
<keyword evidence="4" id="KW-1185">Reference proteome</keyword>
<feature type="region of interest" description="Disordered" evidence="1">
    <location>
        <begin position="1"/>
        <end position="38"/>
    </location>
</feature>
<feature type="transmembrane region" description="Helical" evidence="2">
    <location>
        <begin position="43"/>
        <end position="65"/>
    </location>
</feature>
<sequence>MTDRADDPLSPSASARDGLTDVNVVETDDAPGPPKPAGVPGKWIVMGVVIGSLLITAAFFAVKLVRADPRVQNRATLGFTDGLGALERIVQLRQGMDDPEIAADDDAVVALQKQEAAEWELAERSFADSVETGIARPAAVGWLAELKRRNGELAEAERLFDQVLAESPPPQALNAEELTEDEAKVPDPADLGGRALVRFAKGDEERAAADARRALELLDAGAPTRAGDVWAAFAPPRDELERIAAADPGA</sequence>
<organism evidence="3 4">
    <name type="scientific">Alienimonas californiensis</name>
    <dbReference type="NCBI Taxonomy" id="2527989"/>
    <lineage>
        <taxon>Bacteria</taxon>
        <taxon>Pseudomonadati</taxon>
        <taxon>Planctomycetota</taxon>
        <taxon>Planctomycetia</taxon>
        <taxon>Planctomycetales</taxon>
        <taxon>Planctomycetaceae</taxon>
        <taxon>Alienimonas</taxon>
    </lineage>
</organism>
<evidence type="ECO:0000256" key="2">
    <source>
        <dbReference type="SAM" id="Phobius"/>
    </source>
</evidence>
<dbReference type="Proteomes" id="UP000318741">
    <property type="component" value="Chromosome"/>
</dbReference>
<proteinExistence type="predicted"/>
<evidence type="ECO:0000256" key="1">
    <source>
        <dbReference type="SAM" id="MobiDB-lite"/>
    </source>
</evidence>
<keyword evidence="2" id="KW-0472">Membrane</keyword>
<dbReference type="SUPFAM" id="SSF48452">
    <property type="entry name" value="TPR-like"/>
    <property type="match status" value="1"/>
</dbReference>
<dbReference type="KEGG" id="acaf:CA12_34560"/>
<name>A0A517PD86_9PLAN</name>
<dbReference type="RefSeq" id="WP_145360217.1">
    <property type="nucleotide sequence ID" value="NZ_CP036265.1"/>
</dbReference>
<keyword evidence="2" id="KW-1133">Transmembrane helix</keyword>
<dbReference type="Gene3D" id="1.25.40.10">
    <property type="entry name" value="Tetratricopeptide repeat domain"/>
    <property type="match status" value="1"/>
</dbReference>
<reference evidence="3 4" key="1">
    <citation type="submission" date="2019-02" db="EMBL/GenBank/DDBJ databases">
        <title>Deep-cultivation of Planctomycetes and their phenomic and genomic characterization uncovers novel biology.</title>
        <authorList>
            <person name="Wiegand S."/>
            <person name="Jogler M."/>
            <person name="Boedeker C."/>
            <person name="Pinto D."/>
            <person name="Vollmers J."/>
            <person name="Rivas-Marin E."/>
            <person name="Kohn T."/>
            <person name="Peeters S.H."/>
            <person name="Heuer A."/>
            <person name="Rast P."/>
            <person name="Oberbeckmann S."/>
            <person name="Bunk B."/>
            <person name="Jeske O."/>
            <person name="Meyerdierks A."/>
            <person name="Storesund J.E."/>
            <person name="Kallscheuer N."/>
            <person name="Luecker S."/>
            <person name="Lage O.M."/>
            <person name="Pohl T."/>
            <person name="Merkel B.J."/>
            <person name="Hornburger P."/>
            <person name="Mueller R.-W."/>
            <person name="Bruemmer F."/>
            <person name="Labrenz M."/>
            <person name="Spormann A.M."/>
            <person name="Op den Camp H."/>
            <person name="Overmann J."/>
            <person name="Amann R."/>
            <person name="Jetten M.S.M."/>
            <person name="Mascher T."/>
            <person name="Medema M.H."/>
            <person name="Devos D.P."/>
            <person name="Kaster A.-K."/>
            <person name="Ovreas L."/>
            <person name="Rohde M."/>
            <person name="Galperin M.Y."/>
            <person name="Jogler C."/>
        </authorList>
    </citation>
    <scope>NUCLEOTIDE SEQUENCE [LARGE SCALE GENOMIC DNA]</scope>
    <source>
        <strain evidence="3 4">CA12</strain>
    </source>
</reference>
<accession>A0A517PD86</accession>
<evidence type="ECO:0008006" key="5">
    <source>
        <dbReference type="Google" id="ProtNLM"/>
    </source>
</evidence>
<protein>
    <recommendedName>
        <fullName evidence="5">Tetratricopeptide repeat protein</fullName>
    </recommendedName>
</protein>
<dbReference type="EMBL" id="CP036265">
    <property type="protein sequence ID" value="QDT17336.1"/>
    <property type="molecule type" value="Genomic_DNA"/>
</dbReference>
<evidence type="ECO:0000313" key="3">
    <source>
        <dbReference type="EMBL" id="QDT17336.1"/>
    </source>
</evidence>
<dbReference type="InterPro" id="IPR011990">
    <property type="entry name" value="TPR-like_helical_dom_sf"/>
</dbReference>